<comment type="caution">
    <text evidence="2">The sequence shown here is derived from an EMBL/GenBank/DDBJ whole genome shotgun (WGS) entry which is preliminary data.</text>
</comment>
<gene>
    <name evidence="2" type="ORF">CLV99_0617</name>
</gene>
<evidence type="ECO:0000313" key="3">
    <source>
        <dbReference type="Proteomes" id="UP000295292"/>
    </source>
</evidence>
<reference evidence="2 3" key="1">
    <citation type="submission" date="2019-03" db="EMBL/GenBank/DDBJ databases">
        <title>Genomic Encyclopedia of Archaeal and Bacterial Type Strains, Phase II (KMG-II): from individual species to whole genera.</title>
        <authorList>
            <person name="Goeker M."/>
        </authorList>
    </citation>
    <scope>NUCLEOTIDE SEQUENCE [LARGE SCALE GENOMIC DNA]</scope>
    <source>
        <strain evidence="2 3">DSM 28353</strain>
    </source>
</reference>
<organism evidence="2 3">
    <name type="scientific">Sphingobacterium yanglingense</name>
    <dbReference type="NCBI Taxonomy" id="1437280"/>
    <lineage>
        <taxon>Bacteria</taxon>
        <taxon>Pseudomonadati</taxon>
        <taxon>Bacteroidota</taxon>
        <taxon>Sphingobacteriia</taxon>
        <taxon>Sphingobacteriales</taxon>
        <taxon>Sphingobacteriaceae</taxon>
        <taxon>Sphingobacterium</taxon>
    </lineage>
</organism>
<protein>
    <submittedName>
        <fullName evidence="2">Uncharacterized protein</fullName>
    </submittedName>
</protein>
<evidence type="ECO:0000256" key="1">
    <source>
        <dbReference type="SAM" id="Phobius"/>
    </source>
</evidence>
<keyword evidence="3" id="KW-1185">Reference proteome</keyword>
<sequence length="120" mass="14386">MFIAALKLFITQCLIFWLILFPMWYIFIDTDTIYLLLSQIAFLIFGLLFFLMGYVIFGFWKLRPKLFSVLSGFLPLLFPFFMFPIKISDRLIVFSVSLVAMLCISYFFLWFRDKRKEPAE</sequence>
<dbReference type="AlphaFoldDB" id="A0A4R6WLI9"/>
<feature type="transmembrane region" description="Helical" evidence="1">
    <location>
        <begin position="91"/>
        <end position="111"/>
    </location>
</feature>
<keyword evidence="1" id="KW-0812">Transmembrane</keyword>
<dbReference type="EMBL" id="SNYV01000011">
    <property type="protein sequence ID" value="TDQ79185.1"/>
    <property type="molecule type" value="Genomic_DNA"/>
</dbReference>
<feature type="transmembrane region" description="Helical" evidence="1">
    <location>
        <begin position="7"/>
        <end position="27"/>
    </location>
</feature>
<keyword evidence="1" id="KW-0472">Membrane</keyword>
<accession>A0A4R6WLI9</accession>
<feature type="transmembrane region" description="Helical" evidence="1">
    <location>
        <begin position="33"/>
        <end position="59"/>
    </location>
</feature>
<keyword evidence="1" id="KW-1133">Transmembrane helix</keyword>
<feature type="transmembrane region" description="Helical" evidence="1">
    <location>
        <begin position="66"/>
        <end position="85"/>
    </location>
</feature>
<evidence type="ECO:0000313" key="2">
    <source>
        <dbReference type="EMBL" id="TDQ79185.1"/>
    </source>
</evidence>
<proteinExistence type="predicted"/>
<dbReference type="Proteomes" id="UP000295292">
    <property type="component" value="Unassembled WGS sequence"/>
</dbReference>
<name>A0A4R6WLI9_9SPHI</name>